<dbReference type="EMBL" id="CP009516">
    <property type="protein sequence ID" value="AKB77397.1"/>
    <property type="molecule type" value="Genomic_DNA"/>
</dbReference>
<protein>
    <submittedName>
        <fullName evidence="1">Uncharacterized protein</fullName>
    </submittedName>
</protein>
<gene>
    <name evidence="1" type="ORF">MSHOH_0914</name>
</gene>
<dbReference type="Proteomes" id="UP000033101">
    <property type="component" value="Chromosome"/>
</dbReference>
<proteinExistence type="predicted"/>
<keyword evidence="2" id="KW-1185">Reference proteome</keyword>
<dbReference type="HOGENOM" id="CLU_2490468_0_0_2"/>
<sequence>MVFDALNPFAAKNITNIGGTGASYKWGLGDPQDIKKLEPKLNLIKEFRTSELVAYSRLPLAMHAIVRVMDTIPTLRRMNRVLLYRF</sequence>
<dbReference type="GeneID" id="62701875"/>
<organism evidence="1 2">
    <name type="scientific">Methanosarcina horonobensis HB-1 = JCM 15518</name>
    <dbReference type="NCBI Taxonomy" id="1434110"/>
    <lineage>
        <taxon>Archaea</taxon>
        <taxon>Methanobacteriati</taxon>
        <taxon>Methanobacteriota</taxon>
        <taxon>Stenosarchaea group</taxon>
        <taxon>Methanomicrobia</taxon>
        <taxon>Methanosarcinales</taxon>
        <taxon>Methanosarcinaceae</taxon>
        <taxon>Methanosarcina</taxon>
    </lineage>
</organism>
<dbReference type="RefSeq" id="WP_048137814.1">
    <property type="nucleotide sequence ID" value="NZ_BBCW01000012.1"/>
</dbReference>
<evidence type="ECO:0000313" key="2">
    <source>
        <dbReference type="Proteomes" id="UP000033101"/>
    </source>
</evidence>
<evidence type="ECO:0000313" key="1">
    <source>
        <dbReference type="EMBL" id="AKB77397.1"/>
    </source>
</evidence>
<reference evidence="1 2" key="1">
    <citation type="submission" date="2014-07" db="EMBL/GenBank/DDBJ databases">
        <title>Methanogenic archaea and the global carbon cycle.</title>
        <authorList>
            <person name="Henriksen J.R."/>
            <person name="Luke J."/>
            <person name="Reinhart S."/>
            <person name="Benedict M.N."/>
            <person name="Youngblut N.D."/>
            <person name="Metcalf M.E."/>
            <person name="Whitaker R.J."/>
            <person name="Metcalf W.W."/>
        </authorList>
    </citation>
    <scope>NUCLEOTIDE SEQUENCE [LARGE SCALE GENOMIC DNA]</scope>
    <source>
        <strain evidence="1 2">HB-1</strain>
    </source>
</reference>
<accession>A0A0E3SBZ9</accession>
<dbReference type="KEGG" id="mhor:MSHOH_0914"/>
<dbReference type="PATRIC" id="fig|1434110.4.peg.1137"/>
<dbReference type="AlphaFoldDB" id="A0A0E3SBZ9"/>
<name>A0A0E3SBZ9_9EURY</name>